<keyword evidence="1" id="KW-0472">Membrane</keyword>
<evidence type="ECO:0000256" key="1">
    <source>
        <dbReference type="SAM" id="Phobius"/>
    </source>
</evidence>
<proteinExistence type="predicted"/>
<reference evidence="3" key="1">
    <citation type="submission" date="2017-12" db="EMBL/GenBank/DDBJ databases">
        <authorList>
            <consortium name="DOE Joint Genome Institute"/>
            <person name="Mondo S.J."/>
            <person name="Kjaerbolling I."/>
            <person name="Vesth T.C."/>
            <person name="Frisvad J.C."/>
            <person name="Nybo J.L."/>
            <person name="Theobald S."/>
            <person name="Kuo A."/>
            <person name="Bowyer P."/>
            <person name="Matsuda Y."/>
            <person name="Lyhne E.K."/>
            <person name="Kogle M.E."/>
            <person name="Clum A."/>
            <person name="Lipzen A."/>
            <person name="Salamov A."/>
            <person name="Ngan C.Y."/>
            <person name="Daum C."/>
            <person name="Chiniquy J."/>
            <person name="Barry K."/>
            <person name="LaButti K."/>
            <person name="Haridas S."/>
            <person name="Simmons B.A."/>
            <person name="Magnuson J.K."/>
            <person name="Mortensen U.H."/>
            <person name="Larsen T.O."/>
            <person name="Grigoriev I.V."/>
            <person name="Baker S.E."/>
            <person name="Andersen M.R."/>
            <person name="Nordberg H.P."/>
            <person name="Cantor M.N."/>
            <person name="Hua S.X."/>
        </authorList>
    </citation>
    <scope>NUCLEOTIDE SEQUENCE [LARGE SCALE GENOMIC DNA]</scope>
    <source>
        <strain evidence="3">IBT 19404</strain>
    </source>
</reference>
<feature type="transmembrane region" description="Helical" evidence="1">
    <location>
        <begin position="13"/>
        <end position="33"/>
    </location>
</feature>
<name>A0A2J5HM55_9EURO</name>
<dbReference type="EMBL" id="KZ559579">
    <property type="protein sequence ID" value="PLN78288.1"/>
    <property type="molecule type" value="Genomic_DNA"/>
</dbReference>
<accession>A0A2J5HM55</accession>
<evidence type="ECO:0000313" key="3">
    <source>
        <dbReference type="Proteomes" id="UP000235023"/>
    </source>
</evidence>
<evidence type="ECO:0000313" key="2">
    <source>
        <dbReference type="EMBL" id="PLN78288.1"/>
    </source>
</evidence>
<dbReference type="Proteomes" id="UP000235023">
    <property type="component" value="Unassembled WGS sequence"/>
</dbReference>
<keyword evidence="1" id="KW-0812">Transmembrane</keyword>
<organism evidence="2 3">
    <name type="scientific">Aspergillus taichungensis</name>
    <dbReference type="NCBI Taxonomy" id="482145"/>
    <lineage>
        <taxon>Eukaryota</taxon>
        <taxon>Fungi</taxon>
        <taxon>Dikarya</taxon>
        <taxon>Ascomycota</taxon>
        <taxon>Pezizomycotina</taxon>
        <taxon>Eurotiomycetes</taxon>
        <taxon>Eurotiomycetidae</taxon>
        <taxon>Eurotiales</taxon>
        <taxon>Aspergillaceae</taxon>
        <taxon>Aspergillus</taxon>
        <taxon>Aspergillus subgen. Circumdati</taxon>
    </lineage>
</organism>
<gene>
    <name evidence="2" type="ORF">BDW42DRAFT_175149</name>
</gene>
<dbReference type="AlphaFoldDB" id="A0A2J5HM55"/>
<keyword evidence="3" id="KW-1185">Reference proteome</keyword>
<keyword evidence="1" id="KW-1133">Transmembrane helix</keyword>
<protein>
    <submittedName>
        <fullName evidence="2">Uncharacterized protein</fullName>
    </submittedName>
</protein>
<sequence length="61" mass="7138">MRKANYSAPIFRYAYYIFIYAFWGPARSSYVIFHLRIHRHASTIRAVAGSAQLNDVQCDRP</sequence>